<reference evidence="2" key="2">
    <citation type="journal article" date="2017" name="Nat. Plants">
        <title>The Aegilops tauschii genome reveals multiple impacts of transposons.</title>
        <authorList>
            <person name="Zhao G."/>
            <person name="Zou C."/>
            <person name="Li K."/>
            <person name="Wang K."/>
            <person name="Li T."/>
            <person name="Gao L."/>
            <person name="Zhang X."/>
            <person name="Wang H."/>
            <person name="Yang Z."/>
            <person name="Liu X."/>
            <person name="Jiang W."/>
            <person name="Mao L."/>
            <person name="Kong X."/>
            <person name="Jiao Y."/>
            <person name="Jia J."/>
        </authorList>
    </citation>
    <scope>NUCLEOTIDE SEQUENCE [LARGE SCALE GENOMIC DNA]</scope>
    <source>
        <strain evidence="2">cv. AL8/78</strain>
    </source>
</reference>
<protein>
    <submittedName>
        <fullName evidence="1">Uncharacterized protein</fullName>
    </submittedName>
</protein>
<dbReference type="Gramene" id="AET4Gv20244800.37">
    <property type="protein sequence ID" value="AET4Gv20244800.37"/>
    <property type="gene ID" value="AET4Gv20244800"/>
</dbReference>
<reference evidence="1" key="3">
    <citation type="journal article" date="2017" name="Nature">
        <title>Genome sequence of the progenitor of the wheat D genome Aegilops tauschii.</title>
        <authorList>
            <person name="Luo M.C."/>
            <person name="Gu Y.Q."/>
            <person name="Puiu D."/>
            <person name="Wang H."/>
            <person name="Twardziok S.O."/>
            <person name="Deal K.R."/>
            <person name="Huo N."/>
            <person name="Zhu T."/>
            <person name="Wang L."/>
            <person name="Wang Y."/>
            <person name="McGuire P.E."/>
            <person name="Liu S."/>
            <person name="Long H."/>
            <person name="Ramasamy R.K."/>
            <person name="Rodriguez J.C."/>
            <person name="Van S.L."/>
            <person name="Yuan L."/>
            <person name="Wang Z."/>
            <person name="Xia Z."/>
            <person name="Xiao L."/>
            <person name="Anderson O.D."/>
            <person name="Ouyang S."/>
            <person name="Liang Y."/>
            <person name="Zimin A.V."/>
            <person name="Pertea G."/>
            <person name="Qi P."/>
            <person name="Bennetzen J.L."/>
            <person name="Dai X."/>
            <person name="Dawson M.W."/>
            <person name="Muller H.G."/>
            <person name="Kugler K."/>
            <person name="Rivarola-Duarte L."/>
            <person name="Spannagl M."/>
            <person name="Mayer K.F.X."/>
            <person name="Lu F.H."/>
            <person name="Bevan M.W."/>
            <person name="Leroy P."/>
            <person name="Li P."/>
            <person name="You F.M."/>
            <person name="Sun Q."/>
            <person name="Liu Z."/>
            <person name="Lyons E."/>
            <person name="Wicker T."/>
            <person name="Salzberg S.L."/>
            <person name="Devos K.M."/>
            <person name="Dvorak J."/>
        </authorList>
    </citation>
    <scope>NUCLEOTIDE SEQUENCE [LARGE SCALE GENOMIC DNA]</scope>
    <source>
        <strain evidence="1">cv. AL8/78</strain>
    </source>
</reference>
<evidence type="ECO:0000313" key="1">
    <source>
        <dbReference type="EnsemblPlants" id="AET4Gv20244800.37"/>
    </source>
</evidence>
<reference evidence="1" key="4">
    <citation type="submission" date="2019-03" db="UniProtKB">
        <authorList>
            <consortium name="EnsemblPlants"/>
        </authorList>
    </citation>
    <scope>IDENTIFICATION</scope>
</reference>
<dbReference type="EnsemblPlants" id="AET4Gv20244800.37">
    <property type="protein sequence ID" value="AET4Gv20244800.37"/>
    <property type="gene ID" value="AET4Gv20244800"/>
</dbReference>
<accession>A0A453HNE5</accession>
<dbReference type="Proteomes" id="UP000015105">
    <property type="component" value="Chromosome 4D"/>
</dbReference>
<reference evidence="1" key="5">
    <citation type="journal article" date="2021" name="G3 (Bethesda)">
        <title>Aegilops tauschii genome assembly Aet v5.0 features greater sequence contiguity and improved annotation.</title>
        <authorList>
            <person name="Wang L."/>
            <person name="Zhu T."/>
            <person name="Rodriguez J.C."/>
            <person name="Deal K.R."/>
            <person name="Dubcovsky J."/>
            <person name="McGuire P.E."/>
            <person name="Lux T."/>
            <person name="Spannagl M."/>
            <person name="Mayer K.F.X."/>
            <person name="Baldrich P."/>
            <person name="Meyers B.C."/>
            <person name="Huo N."/>
            <person name="Gu Y.Q."/>
            <person name="Zhou H."/>
            <person name="Devos K.M."/>
            <person name="Bennetzen J.L."/>
            <person name="Unver T."/>
            <person name="Budak H."/>
            <person name="Gulick P.J."/>
            <person name="Galiba G."/>
            <person name="Kalapos B."/>
            <person name="Nelson D.R."/>
            <person name="Li P."/>
            <person name="You F.M."/>
            <person name="Luo M.C."/>
            <person name="Dvorak J."/>
        </authorList>
    </citation>
    <scope>NUCLEOTIDE SEQUENCE [LARGE SCALE GENOMIC DNA]</scope>
    <source>
        <strain evidence="1">cv. AL8/78</strain>
    </source>
</reference>
<organism evidence="1 2">
    <name type="scientific">Aegilops tauschii subsp. strangulata</name>
    <name type="common">Goatgrass</name>
    <dbReference type="NCBI Taxonomy" id="200361"/>
    <lineage>
        <taxon>Eukaryota</taxon>
        <taxon>Viridiplantae</taxon>
        <taxon>Streptophyta</taxon>
        <taxon>Embryophyta</taxon>
        <taxon>Tracheophyta</taxon>
        <taxon>Spermatophyta</taxon>
        <taxon>Magnoliopsida</taxon>
        <taxon>Liliopsida</taxon>
        <taxon>Poales</taxon>
        <taxon>Poaceae</taxon>
        <taxon>BOP clade</taxon>
        <taxon>Pooideae</taxon>
        <taxon>Triticodae</taxon>
        <taxon>Triticeae</taxon>
        <taxon>Triticinae</taxon>
        <taxon>Aegilops</taxon>
    </lineage>
</organism>
<sequence length="82" mass="9332">MVCHFAGLYQENLEVDHDECHLRLGLSENMMSVIVLSDTDVEDDRTCPPRIQITSAHSSNNNIYRIQGSLPAILTFRYQAHT</sequence>
<dbReference type="AlphaFoldDB" id="A0A453HNE5"/>
<proteinExistence type="predicted"/>
<evidence type="ECO:0000313" key="2">
    <source>
        <dbReference type="Proteomes" id="UP000015105"/>
    </source>
</evidence>
<keyword evidence="2" id="KW-1185">Reference proteome</keyword>
<reference evidence="2" key="1">
    <citation type="journal article" date="2014" name="Science">
        <title>Ancient hybridizations among the ancestral genomes of bread wheat.</title>
        <authorList>
            <consortium name="International Wheat Genome Sequencing Consortium,"/>
            <person name="Marcussen T."/>
            <person name="Sandve S.R."/>
            <person name="Heier L."/>
            <person name="Spannagl M."/>
            <person name="Pfeifer M."/>
            <person name="Jakobsen K.S."/>
            <person name="Wulff B.B."/>
            <person name="Steuernagel B."/>
            <person name="Mayer K.F."/>
            <person name="Olsen O.A."/>
        </authorList>
    </citation>
    <scope>NUCLEOTIDE SEQUENCE [LARGE SCALE GENOMIC DNA]</scope>
    <source>
        <strain evidence="2">cv. AL8/78</strain>
    </source>
</reference>
<name>A0A453HNE5_AEGTS</name>